<dbReference type="EMBL" id="CAICSX020000002">
    <property type="protein sequence ID" value="CAD0215070.1"/>
    <property type="molecule type" value="Genomic_DNA"/>
</dbReference>
<sequence>MLRLFQFHAHKKKGRKAALEAGRKPKAQASPPMWNVLISRYSSIPT</sequence>
<organism evidence="2 3">
    <name type="scientific">Rhizobium rhizogenes</name>
    <name type="common">Agrobacterium rhizogenes</name>
    <dbReference type="NCBI Taxonomy" id="359"/>
    <lineage>
        <taxon>Bacteria</taxon>
        <taxon>Pseudomonadati</taxon>
        <taxon>Pseudomonadota</taxon>
        <taxon>Alphaproteobacteria</taxon>
        <taxon>Hyphomicrobiales</taxon>
        <taxon>Rhizobiaceae</taxon>
        <taxon>Rhizobium/Agrobacterium group</taxon>
        <taxon>Rhizobium</taxon>
    </lineage>
</organism>
<protein>
    <submittedName>
        <fullName evidence="2">Uncharacterized protein</fullName>
    </submittedName>
</protein>
<evidence type="ECO:0000313" key="2">
    <source>
        <dbReference type="EMBL" id="CAD0215070.1"/>
    </source>
</evidence>
<accession>A0AAN2A5K8</accession>
<comment type="caution">
    <text evidence="2">The sequence shown here is derived from an EMBL/GenBank/DDBJ whole genome shotgun (WGS) entry which is preliminary data.</text>
</comment>
<feature type="region of interest" description="Disordered" evidence="1">
    <location>
        <begin position="9"/>
        <end position="29"/>
    </location>
</feature>
<evidence type="ECO:0000313" key="3">
    <source>
        <dbReference type="Proteomes" id="UP000528185"/>
    </source>
</evidence>
<dbReference type="AlphaFoldDB" id="A0AAN2A5K8"/>
<dbReference type="Proteomes" id="UP000528185">
    <property type="component" value="Unassembled WGS sequence"/>
</dbReference>
<evidence type="ECO:0000256" key="1">
    <source>
        <dbReference type="SAM" id="MobiDB-lite"/>
    </source>
</evidence>
<gene>
    <name evidence="2" type="ORF">AGRHK599_LOCUS3314</name>
</gene>
<proteinExistence type="predicted"/>
<name>A0AAN2A5K8_RHIRH</name>
<reference evidence="2 3" key="1">
    <citation type="submission" date="2020-06" db="EMBL/GenBank/DDBJ databases">
        <authorList>
            <person name="De Coninck B."/>
            <person name="Ibrahim H."/>
        </authorList>
    </citation>
    <scope>NUCLEOTIDE SEQUENCE [LARGE SCALE GENOMIC DNA]</scope>
    <source>
        <strain evidence="2">Ag_rhizogenes_K599</strain>
    </source>
</reference>